<evidence type="ECO:0000256" key="4">
    <source>
        <dbReference type="ARBA" id="ARBA00022679"/>
    </source>
</evidence>
<keyword evidence="7" id="KW-1133">Transmembrane helix</keyword>
<reference evidence="8 9" key="1">
    <citation type="submission" date="2024-05" db="EMBL/GenBank/DDBJ databases">
        <authorList>
            <person name="Duchaud E."/>
        </authorList>
    </citation>
    <scope>NUCLEOTIDE SEQUENCE [LARGE SCALE GENOMIC DNA]</scope>
    <source>
        <strain evidence="8">Ena-SAMPLE-TAB-13-05-2024-13:56:06:370-140305</strain>
    </source>
</reference>
<evidence type="ECO:0000256" key="1">
    <source>
        <dbReference type="ARBA" id="ARBA00004533"/>
    </source>
</evidence>
<dbReference type="EC" id="2.3.1.-" evidence="8"/>
<keyword evidence="2" id="KW-1003">Cell membrane</keyword>
<dbReference type="PANTHER" id="PTHR30606">
    <property type="entry name" value="LIPID A BIOSYNTHESIS LAUROYL ACYLTRANSFERASE"/>
    <property type="match status" value="1"/>
</dbReference>
<evidence type="ECO:0000313" key="8">
    <source>
        <dbReference type="EMBL" id="CAL2108762.1"/>
    </source>
</evidence>
<dbReference type="InterPro" id="IPR004960">
    <property type="entry name" value="LipA_acyltrans"/>
</dbReference>
<dbReference type="CDD" id="cd07984">
    <property type="entry name" value="LPLAT_LABLAT-like"/>
    <property type="match status" value="1"/>
</dbReference>
<dbReference type="RefSeq" id="WP_348707437.1">
    <property type="nucleotide sequence ID" value="NZ_CAXIYA010000041.1"/>
</dbReference>
<evidence type="ECO:0000256" key="2">
    <source>
        <dbReference type="ARBA" id="ARBA00022475"/>
    </source>
</evidence>
<keyword evidence="4 8" id="KW-0808">Transferase</keyword>
<dbReference type="EMBL" id="CAXJRC010000046">
    <property type="protein sequence ID" value="CAL2108762.1"/>
    <property type="molecule type" value="Genomic_DNA"/>
</dbReference>
<protein>
    <submittedName>
        <fullName evidence="8">Kdo2-lipid IVA lauroyltransferase/acyltransferase</fullName>
        <ecNumber evidence="8">2.3.1.-</ecNumber>
        <ecNumber evidence="8">2.3.1.241</ecNumber>
    </submittedName>
</protein>
<evidence type="ECO:0000313" key="9">
    <source>
        <dbReference type="Proteomes" id="UP001497602"/>
    </source>
</evidence>
<evidence type="ECO:0000256" key="5">
    <source>
        <dbReference type="ARBA" id="ARBA00023136"/>
    </source>
</evidence>
<dbReference type="PANTHER" id="PTHR30606:SF10">
    <property type="entry name" value="PHOSPHATIDYLINOSITOL MANNOSIDE ACYLTRANSFERASE"/>
    <property type="match status" value="1"/>
</dbReference>
<organism evidence="8 9">
    <name type="scientific">Tenacibaculum vairaonense</name>
    <dbReference type="NCBI Taxonomy" id="3137860"/>
    <lineage>
        <taxon>Bacteria</taxon>
        <taxon>Pseudomonadati</taxon>
        <taxon>Bacteroidota</taxon>
        <taxon>Flavobacteriia</taxon>
        <taxon>Flavobacteriales</taxon>
        <taxon>Flavobacteriaceae</taxon>
        <taxon>Tenacibaculum</taxon>
    </lineage>
</organism>
<keyword evidence="5 7" id="KW-0472">Membrane</keyword>
<dbReference type="Proteomes" id="UP001497602">
    <property type="component" value="Unassembled WGS sequence"/>
</dbReference>
<evidence type="ECO:0000256" key="6">
    <source>
        <dbReference type="ARBA" id="ARBA00023315"/>
    </source>
</evidence>
<keyword evidence="6 8" id="KW-0012">Acyltransferase</keyword>
<keyword evidence="7" id="KW-0812">Transmembrane</keyword>
<gene>
    <name evidence="8" type="ORF">T190115A13A_90108</name>
</gene>
<dbReference type="EC" id="2.3.1.241" evidence="8"/>
<accession>A0ABM9PSK0</accession>
<sequence length="300" mass="35458">MNFIIYAITYPLAWLLSILPMPILYIISDFFYLIVYYVVGYRKKVVINNLRMAFPTKSDKEITKLSKAFFKHFIDLMFESIKMFSISEKEMLKRYKSINVELVNNLAKKGKSIILVGAHKGNWEWSSSLPLVIDIPVYAAYTKLANPYFEKRIKKTRTQFNIGGIKSTEIVKKIHQKESNKEQAAYLLLSDQSPMLHKAHYWQKFFNIKVPVHTGAEMLAKRYDFAVVNYSARKVRRGYYETEFTLITETPKDLGNFEITDKYLSITEDSIKDQPAYYLWSHKRFKHKDRYDEWLASRKK</sequence>
<keyword evidence="9" id="KW-1185">Reference proteome</keyword>
<comment type="subcellular location">
    <subcellularLocation>
        <location evidence="1">Cell inner membrane</location>
    </subcellularLocation>
</comment>
<proteinExistence type="predicted"/>
<feature type="transmembrane region" description="Helical" evidence="7">
    <location>
        <begin position="12"/>
        <end position="39"/>
    </location>
</feature>
<dbReference type="Pfam" id="PF03279">
    <property type="entry name" value="Lip_A_acyltrans"/>
    <property type="match status" value="1"/>
</dbReference>
<evidence type="ECO:0000256" key="7">
    <source>
        <dbReference type="SAM" id="Phobius"/>
    </source>
</evidence>
<comment type="caution">
    <text evidence="8">The sequence shown here is derived from an EMBL/GenBank/DDBJ whole genome shotgun (WGS) entry which is preliminary data.</text>
</comment>
<keyword evidence="3" id="KW-0997">Cell inner membrane</keyword>
<dbReference type="GO" id="GO:0008913">
    <property type="term" value="F:Kdo2-lipid IVA acyltransferase activity"/>
    <property type="evidence" value="ECO:0007669"/>
    <property type="project" value="UniProtKB-EC"/>
</dbReference>
<name>A0ABM9PSK0_9FLAO</name>
<evidence type="ECO:0000256" key="3">
    <source>
        <dbReference type="ARBA" id="ARBA00022519"/>
    </source>
</evidence>